<evidence type="ECO:0000256" key="12">
    <source>
        <dbReference type="PIRNR" id="PIRNR000559"/>
    </source>
</evidence>
<dbReference type="OrthoDB" id="63267at2759"/>
<evidence type="ECO:0000256" key="3">
    <source>
        <dbReference type="ARBA" id="ARBA00022527"/>
    </source>
</evidence>
<dbReference type="SUPFAM" id="SSF51206">
    <property type="entry name" value="cAMP-binding domain-like"/>
    <property type="match status" value="2"/>
</dbReference>
<protein>
    <recommendedName>
        <fullName evidence="2 12">cGMP-dependent protein kinase</fullName>
        <ecNumber evidence="2 12">2.7.11.12</ecNumber>
    </recommendedName>
</protein>
<dbReference type="Gene3D" id="1.10.510.10">
    <property type="entry name" value="Transferase(Phosphotransferase) domain 1"/>
    <property type="match status" value="1"/>
</dbReference>
<dbReference type="InterPro" id="IPR018488">
    <property type="entry name" value="cNMP-bd_CS"/>
</dbReference>
<dbReference type="InterPro" id="IPR018490">
    <property type="entry name" value="cNMP-bd_dom_sf"/>
</dbReference>
<keyword evidence="9 12" id="KW-0142">cGMP-binding</keyword>
<dbReference type="Pfam" id="PF00027">
    <property type="entry name" value="cNMP_binding"/>
    <property type="match status" value="2"/>
</dbReference>
<feature type="active site" description="Proton acceptor" evidence="13">
    <location>
        <position position="512"/>
    </location>
</feature>
<sequence length="700" mass="79282">MGSAASGGVRPTGHSTTELRILLEGRGEELERSRRLLNEKDREIEKLKHEIQKLQSVLRETNDLEIEPILRSGQKRRAKFAVSGETWTASNATNVAFELIHHNKDFRSKQLIKDAITNNDFLKNLETSQVVEVVESMYEKMISQKEFICKQGEPGNALYVLAQGCLEVTQDGKTLGHIKPGKVIGELAILYNCSRTASIQALEDGKLWVLDRKVFKTIMMKSGLERQDRYMKYLEKVELLEKLGKEQLAKIADVIEEDCYFEGDHIVREGERGDTFFIINEGHVRVEKRTDEGTAIELNRLGAGKYFGEKALLSEEYRTASVIAASKVVCLTVERDAFCQLVGDLNELRDELANKRYTGEDDKKISGTSGGSVIQVLDKYKNIELDHLNIVATLGVGGFGRVELVTSSFFPGQSLALKCLKKKHIVETRQQEHVKSEKKIMMEADSPFIAKLFKTFRDRKFVYLLMEACLGGELWTVLRINGTFDDPTARFCVACVLEAFEYLHNKNIIYRDLKPENLLVDSSGFVKLVDFGFAKKLMAGRKTWTFCGTPEYVAPEIILNKGHDFAADYWAIGILMFELLTGNPPFVAPDPMKTYNIILEGVEKLDMPKKVGRNATNLIKKLCKSNPTERLGYGKNGLMEIRKHRWFQGFDWDGLRSRSIPVPKSIKPTLNGPTDTSVFDHYEKDTTIPEDEISGWDENF</sequence>
<keyword evidence="8 12" id="KW-0067">ATP-binding</keyword>
<dbReference type="PROSITE" id="PS00889">
    <property type="entry name" value="CNMP_BINDING_2"/>
    <property type="match status" value="2"/>
</dbReference>
<evidence type="ECO:0000313" key="20">
    <source>
        <dbReference type="EMBL" id="CAD5111404.1"/>
    </source>
</evidence>
<gene>
    <name evidence="20" type="ORF">DGYR_LOCUS704</name>
</gene>
<dbReference type="InterPro" id="IPR035014">
    <property type="entry name" value="STKc_cGK"/>
</dbReference>
<dbReference type="InterPro" id="IPR011009">
    <property type="entry name" value="Kinase-like_dom_sf"/>
</dbReference>
<feature type="coiled-coil region" evidence="16">
    <location>
        <begin position="30"/>
        <end position="64"/>
    </location>
</feature>
<keyword evidence="5 12" id="KW-0808">Transferase</keyword>
<dbReference type="InterPro" id="IPR017441">
    <property type="entry name" value="Protein_kinase_ATP_BS"/>
</dbReference>
<evidence type="ECO:0000256" key="2">
    <source>
        <dbReference type="ARBA" id="ARBA00012428"/>
    </source>
</evidence>
<organism evidence="20 21">
    <name type="scientific">Dimorphilus gyrociliatus</name>
    <dbReference type="NCBI Taxonomy" id="2664684"/>
    <lineage>
        <taxon>Eukaryota</taxon>
        <taxon>Metazoa</taxon>
        <taxon>Spiralia</taxon>
        <taxon>Lophotrochozoa</taxon>
        <taxon>Annelida</taxon>
        <taxon>Polychaeta</taxon>
        <taxon>Polychaeta incertae sedis</taxon>
        <taxon>Dinophilidae</taxon>
        <taxon>Dimorphilus</taxon>
    </lineage>
</organism>
<dbReference type="PANTHER" id="PTHR24353">
    <property type="entry name" value="CYCLIC NUCLEOTIDE-DEPENDENT PROTEIN KINASE"/>
    <property type="match status" value="1"/>
</dbReference>
<keyword evidence="7 12" id="KW-0418">Kinase</keyword>
<dbReference type="PROSITE" id="PS50042">
    <property type="entry name" value="CNMP_BINDING_3"/>
    <property type="match status" value="2"/>
</dbReference>
<keyword evidence="16" id="KW-0175">Coiled coil</keyword>
<dbReference type="PROSITE" id="PS00108">
    <property type="entry name" value="PROTEIN_KINASE_ST"/>
    <property type="match status" value="1"/>
</dbReference>
<dbReference type="Gene3D" id="3.30.200.20">
    <property type="entry name" value="Phosphorylase Kinase, domain 1"/>
    <property type="match status" value="1"/>
</dbReference>
<dbReference type="PIRSF" id="PIRSF000559">
    <property type="entry name" value="cGMP-dep_kinase"/>
    <property type="match status" value="1"/>
</dbReference>
<evidence type="ECO:0000259" key="18">
    <source>
        <dbReference type="PROSITE" id="PS50042"/>
    </source>
</evidence>
<evidence type="ECO:0000256" key="7">
    <source>
        <dbReference type="ARBA" id="ARBA00022777"/>
    </source>
</evidence>
<feature type="domain" description="Cyclic nucleotide-binding" evidence="18">
    <location>
        <begin position="239"/>
        <end position="349"/>
    </location>
</feature>
<dbReference type="InterPro" id="IPR014710">
    <property type="entry name" value="RmlC-like_jellyroll"/>
</dbReference>
<evidence type="ECO:0000256" key="6">
    <source>
        <dbReference type="ARBA" id="ARBA00022741"/>
    </source>
</evidence>
<evidence type="ECO:0000259" key="19">
    <source>
        <dbReference type="PROSITE" id="PS51285"/>
    </source>
</evidence>
<dbReference type="PROSITE" id="PS00888">
    <property type="entry name" value="CNMP_BINDING_1"/>
    <property type="match status" value="2"/>
</dbReference>
<evidence type="ECO:0000256" key="9">
    <source>
        <dbReference type="ARBA" id="ARBA00022992"/>
    </source>
</evidence>
<keyword evidence="6 12" id="KW-0547">Nucleotide-binding</keyword>
<dbReference type="FunFam" id="2.60.120.10:FF:000072">
    <property type="entry name" value="cGMP-dependent protein kinase"/>
    <property type="match status" value="1"/>
</dbReference>
<keyword evidence="21" id="KW-1185">Reference proteome</keyword>
<dbReference type="PANTHER" id="PTHR24353:SF147">
    <property type="entry name" value="CGMP-DEPENDENT SERINE_THREONIN PROTEIN KINASE-RELATED"/>
    <property type="match status" value="1"/>
</dbReference>
<dbReference type="InterPro" id="IPR002374">
    <property type="entry name" value="cGMP_dep_kinase"/>
</dbReference>
<feature type="binding site" evidence="14 15">
    <location>
        <position position="418"/>
    </location>
    <ligand>
        <name>ATP</name>
        <dbReference type="ChEBI" id="CHEBI:30616"/>
    </ligand>
</feature>
<dbReference type="InterPro" id="IPR000595">
    <property type="entry name" value="cNMP-bd_dom"/>
</dbReference>
<feature type="binding site" evidence="14">
    <location>
        <begin position="394"/>
        <end position="402"/>
    </location>
    <ligand>
        <name>ATP</name>
        <dbReference type="ChEBI" id="CHEBI:30616"/>
    </ligand>
</feature>
<keyword evidence="3 12" id="KW-0723">Serine/threonine-protein kinase</keyword>
<dbReference type="PROSITE" id="PS00107">
    <property type="entry name" value="PROTEIN_KINASE_ATP"/>
    <property type="match status" value="1"/>
</dbReference>
<dbReference type="Proteomes" id="UP000549394">
    <property type="component" value="Unassembled WGS sequence"/>
</dbReference>
<evidence type="ECO:0000256" key="11">
    <source>
        <dbReference type="ARBA" id="ARBA00047462"/>
    </source>
</evidence>
<evidence type="ECO:0000256" key="1">
    <source>
        <dbReference type="ARBA" id="ARBA00006352"/>
    </source>
</evidence>
<feature type="domain" description="Protein kinase" evidence="17">
    <location>
        <begin position="388"/>
        <end position="647"/>
    </location>
</feature>
<dbReference type="EMBL" id="CAJFCJ010000001">
    <property type="protein sequence ID" value="CAD5111404.1"/>
    <property type="molecule type" value="Genomic_DNA"/>
</dbReference>
<keyword evidence="4 12" id="KW-0140">cGMP</keyword>
<dbReference type="InterPro" id="IPR008271">
    <property type="entry name" value="Ser/Thr_kinase_AS"/>
</dbReference>
<comment type="caution">
    <text evidence="20">The sequence shown here is derived from an EMBL/GenBank/DDBJ whole genome shotgun (WGS) entry which is preliminary data.</text>
</comment>
<comment type="catalytic activity">
    <reaction evidence="10 12">
        <text>L-threonyl-[protein] + ATP = O-phospho-L-threonyl-[protein] + ADP + H(+)</text>
        <dbReference type="Rhea" id="RHEA:46608"/>
        <dbReference type="Rhea" id="RHEA-COMP:11060"/>
        <dbReference type="Rhea" id="RHEA-COMP:11605"/>
        <dbReference type="ChEBI" id="CHEBI:15378"/>
        <dbReference type="ChEBI" id="CHEBI:30013"/>
        <dbReference type="ChEBI" id="CHEBI:30616"/>
        <dbReference type="ChEBI" id="CHEBI:61977"/>
        <dbReference type="ChEBI" id="CHEBI:456216"/>
        <dbReference type="EC" id="2.7.11.12"/>
    </reaction>
</comment>
<dbReference type="SUPFAM" id="SSF56112">
    <property type="entry name" value="Protein kinase-like (PK-like)"/>
    <property type="match status" value="1"/>
</dbReference>
<evidence type="ECO:0000256" key="8">
    <source>
        <dbReference type="ARBA" id="ARBA00022840"/>
    </source>
</evidence>
<dbReference type="GO" id="GO:0030553">
    <property type="term" value="F:cGMP binding"/>
    <property type="evidence" value="ECO:0007669"/>
    <property type="project" value="UniProtKB-KW"/>
</dbReference>
<dbReference type="SMART" id="SM00133">
    <property type="entry name" value="S_TK_X"/>
    <property type="match status" value="1"/>
</dbReference>
<name>A0A7I8V805_9ANNE</name>
<evidence type="ECO:0000259" key="17">
    <source>
        <dbReference type="PROSITE" id="PS50011"/>
    </source>
</evidence>
<evidence type="ECO:0000313" key="21">
    <source>
        <dbReference type="Proteomes" id="UP000549394"/>
    </source>
</evidence>
<comment type="catalytic activity">
    <reaction evidence="11">
        <text>L-seryl-[protein] + ATP = O-phospho-L-seryl-[protein] + ADP + H(+)</text>
        <dbReference type="Rhea" id="RHEA:17989"/>
        <dbReference type="Rhea" id="RHEA-COMP:9863"/>
        <dbReference type="Rhea" id="RHEA-COMP:11604"/>
        <dbReference type="ChEBI" id="CHEBI:15378"/>
        <dbReference type="ChEBI" id="CHEBI:29999"/>
        <dbReference type="ChEBI" id="CHEBI:30616"/>
        <dbReference type="ChEBI" id="CHEBI:83421"/>
        <dbReference type="ChEBI" id="CHEBI:456216"/>
        <dbReference type="EC" id="2.7.11.12"/>
    </reaction>
</comment>
<reference evidence="20 21" key="1">
    <citation type="submission" date="2020-08" db="EMBL/GenBank/DDBJ databases">
        <authorList>
            <person name="Hejnol A."/>
        </authorList>
    </citation>
    <scope>NUCLEOTIDE SEQUENCE [LARGE SCALE GENOMIC DNA]</scope>
</reference>
<dbReference type="FunFam" id="1.10.510.10:FF:000210">
    <property type="entry name" value="Non-specific serine/threonine protein kinase"/>
    <property type="match status" value="1"/>
</dbReference>
<dbReference type="InterPro" id="IPR000961">
    <property type="entry name" value="AGC-kinase_C"/>
</dbReference>
<dbReference type="Pfam" id="PF00069">
    <property type="entry name" value="Pkinase"/>
    <property type="match status" value="1"/>
</dbReference>
<dbReference type="PRINTS" id="PR00104">
    <property type="entry name" value="CGMPKINASE"/>
</dbReference>
<dbReference type="EC" id="2.7.11.12" evidence="2 12"/>
<feature type="domain" description="Cyclic nucleotide-binding" evidence="18">
    <location>
        <begin position="121"/>
        <end position="236"/>
    </location>
</feature>
<dbReference type="GO" id="GO:0005524">
    <property type="term" value="F:ATP binding"/>
    <property type="evidence" value="ECO:0007669"/>
    <property type="project" value="UniProtKB-UniRule"/>
</dbReference>
<comment type="similarity">
    <text evidence="1 12">Belongs to the protein kinase superfamily. AGC Ser/Thr protein kinase family. cGMP subfamily.</text>
</comment>
<dbReference type="SMART" id="SM00100">
    <property type="entry name" value="cNMP"/>
    <property type="match status" value="2"/>
</dbReference>
<dbReference type="CDD" id="cd05572">
    <property type="entry name" value="STKc_cGK"/>
    <property type="match status" value="1"/>
</dbReference>
<accession>A0A7I8V805</accession>
<dbReference type="PROSITE" id="PS51285">
    <property type="entry name" value="AGC_KINASE_CTER"/>
    <property type="match status" value="1"/>
</dbReference>
<evidence type="ECO:0000256" key="5">
    <source>
        <dbReference type="ARBA" id="ARBA00022679"/>
    </source>
</evidence>
<dbReference type="AlphaFoldDB" id="A0A7I8V805"/>
<evidence type="ECO:0000256" key="15">
    <source>
        <dbReference type="PROSITE-ProRule" id="PRU10141"/>
    </source>
</evidence>
<evidence type="ECO:0000256" key="13">
    <source>
        <dbReference type="PIRSR" id="PIRSR000559-1"/>
    </source>
</evidence>
<evidence type="ECO:0000256" key="14">
    <source>
        <dbReference type="PIRSR" id="PIRSR000559-2"/>
    </source>
</evidence>
<dbReference type="Gene3D" id="2.60.120.10">
    <property type="entry name" value="Jelly Rolls"/>
    <property type="match status" value="2"/>
</dbReference>
<evidence type="ECO:0000256" key="10">
    <source>
        <dbReference type="ARBA" id="ARBA00047298"/>
    </source>
</evidence>
<dbReference type="CDD" id="cd00038">
    <property type="entry name" value="CAP_ED"/>
    <property type="match status" value="2"/>
</dbReference>
<evidence type="ECO:0000256" key="16">
    <source>
        <dbReference type="SAM" id="Coils"/>
    </source>
</evidence>
<proteinExistence type="inferred from homology"/>
<dbReference type="InterPro" id="IPR000719">
    <property type="entry name" value="Prot_kinase_dom"/>
</dbReference>
<dbReference type="PROSITE" id="PS50011">
    <property type="entry name" value="PROTEIN_KINASE_DOM"/>
    <property type="match status" value="1"/>
</dbReference>
<feature type="domain" description="AGC-kinase C-terminal" evidence="19">
    <location>
        <begin position="648"/>
        <end position="700"/>
    </location>
</feature>
<evidence type="ECO:0000256" key="4">
    <source>
        <dbReference type="ARBA" id="ARBA00022535"/>
    </source>
</evidence>
<dbReference type="SMART" id="SM00220">
    <property type="entry name" value="S_TKc"/>
    <property type="match status" value="1"/>
</dbReference>
<dbReference type="GO" id="GO:0004692">
    <property type="term" value="F:cGMP-dependent protein kinase activity"/>
    <property type="evidence" value="ECO:0007669"/>
    <property type="project" value="UniProtKB-EC"/>
</dbReference>